<reference evidence="1 2" key="1">
    <citation type="submission" date="2021-01" db="EMBL/GenBank/DDBJ databases">
        <title>Belnapia mucosa sp. nov. and Belnapia arida sp. nov., isolated from the Tabernas Desert (Almeria, Spain).</title>
        <authorList>
            <person name="Molina-Menor E."/>
            <person name="Vidal-Verdu A."/>
            <person name="Calonge A."/>
            <person name="Satari L."/>
            <person name="Pereto J."/>
            <person name="Porcar M."/>
        </authorList>
    </citation>
    <scope>NUCLEOTIDE SEQUENCE [LARGE SCALE GENOMIC DNA]</scope>
    <source>
        <strain evidence="1 2">T18</strain>
    </source>
</reference>
<keyword evidence="2" id="KW-1185">Reference proteome</keyword>
<dbReference type="Proteomes" id="UP000660885">
    <property type="component" value="Unassembled WGS sequence"/>
</dbReference>
<name>A0ABS1UCB2_9PROT</name>
<comment type="caution">
    <text evidence="1">The sequence shown here is derived from an EMBL/GenBank/DDBJ whole genome shotgun (WGS) entry which is preliminary data.</text>
</comment>
<organism evidence="1 2">
    <name type="scientific">Belnapia arida</name>
    <dbReference type="NCBI Taxonomy" id="2804533"/>
    <lineage>
        <taxon>Bacteria</taxon>
        <taxon>Pseudomonadati</taxon>
        <taxon>Pseudomonadota</taxon>
        <taxon>Alphaproteobacteria</taxon>
        <taxon>Acetobacterales</taxon>
        <taxon>Roseomonadaceae</taxon>
        <taxon>Belnapia</taxon>
    </lineage>
</organism>
<protein>
    <submittedName>
        <fullName evidence="1">Uncharacterized protein</fullName>
    </submittedName>
</protein>
<sequence>MPVLKIGERPVDFLRTAVEVVLYPIRNPCQHRLDKSVVVRPLLTACDDLKGDIDGALQLCKRLLEIEPLIRLEPLRQHDHRAPLQTSRLRRLEKTSGL</sequence>
<evidence type="ECO:0000313" key="2">
    <source>
        <dbReference type="Proteomes" id="UP000660885"/>
    </source>
</evidence>
<dbReference type="EMBL" id="JAETWB010000060">
    <property type="protein sequence ID" value="MBL6082325.1"/>
    <property type="molecule type" value="Genomic_DNA"/>
</dbReference>
<accession>A0ABS1UCB2</accession>
<proteinExistence type="predicted"/>
<gene>
    <name evidence="1" type="ORF">JMJ56_30590</name>
</gene>
<dbReference type="RefSeq" id="WP_202835536.1">
    <property type="nucleotide sequence ID" value="NZ_JAETWB010000060.1"/>
</dbReference>
<evidence type="ECO:0000313" key="1">
    <source>
        <dbReference type="EMBL" id="MBL6082325.1"/>
    </source>
</evidence>